<sequence>MSTDVLVIGGGIVGAALAYGAIKSGRSVVVLDGADSDFRAARANFGLVWTQGKGADVPAYNRLTLQSSELWPDFLADVTAQSRVPVDYARPGGLTICLGDDEFEERKALLQRMHNQGAVTETVMLSRSELEKMMPDVKLGPEVTGASYCKFDGHVNPLQLLAALHRAISNLGGKILYRHRAEGIEPASENFTVRTENETFTAKRVIVAAGLGTSALVAPLGFSVPIHSSRGQILVTERMQPLLPYPASGLRQTADGTVMIGATKEATEDRGVTVASARQLANRALKIVPALSRVRLVRHWSGLRILSPDGAPIYAESKRFPGLFAAVCHSGVTLAAAHADIVAPAMLSGRLSSDLPDFSNERFDVQEFA</sequence>
<organism evidence="3 4">
    <name type="scientific">Notoacmeibacter ruber</name>
    <dbReference type="NCBI Taxonomy" id="2670375"/>
    <lineage>
        <taxon>Bacteria</taxon>
        <taxon>Pseudomonadati</taxon>
        <taxon>Pseudomonadota</taxon>
        <taxon>Alphaproteobacteria</taxon>
        <taxon>Hyphomicrobiales</taxon>
        <taxon>Notoacmeibacteraceae</taxon>
        <taxon>Notoacmeibacter</taxon>
    </lineage>
</organism>
<dbReference type="EMBL" id="RCWN01000002">
    <property type="protein sequence ID" value="RLQ85201.1"/>
    <property type="molecule type" value="Genomic_DNA"/>
</dbReference>
<dbReference type="GO" id="GO:0016491">
    <property type="term" value="F:oxidoreductase activity"/>
    <property type="evidence" value="ECO:0007669"/>
    <property type="project" value="UniProtKB-KW"/>
</dbReference>
<dbReference type="InterPro" id="IPR036188">
    <property type="entry name" value="FAD/NAD-bd_sf"/>
</dbReference>
<dbReference type="AlphaFoldDB" id="A0A3L7J6X8"/>
<gene>
    <name evidence="3" type="ORF">D8780_14650</name>
</gene>
<reference evidence="3 4" key="1">
    <citation type="submission" date="2018-10" db="EMBL/GenBank/DDBJ databases">
        <title>Notoacmeibacter sp. M2BS9Y-3-1, whole genome shotgun sequence.</title>
        <authorList>
            <person name="Tuo L."/>
        </authorList>
    </citation>
    <scope>NUCLEOTIDE SEQUENCE [LARGE SCALE GENOMIC DNA]</scope>
    <source>
        <strain evidence="3 4">M2BS9Y-3-1</strain>
    </source>
</reference>
<keyword evidence="1" id="KW-0560">Oxidoreductase</keyword>
<evidence type="ECO:0000259" key="2">
    <source>
        <dbReference type="Pfam" id="PF01266"/>
    </source>
</evidence>
<evidence type="ECO:0000313" key="3">
    <source>
        <dbReference type="EMBL" id="RLQ85201.1"/>
    </source>
</evidence>
<dbReference type="SUPFAM" id="SSF51905">
    <property type="entry name" value="FAD/NAD(P)-binding domain"/>
    <property type="match status" value="1"/>
</dbReference>
<dbReference type="GO" id="GO:0005737">
    <property type="term" value="C:cytoplasm"/>
    <property type="evidence" value="ECO:0007669"/>
    <property type="project" value="TreeGrafter"/>
</dbReference>
<accession>A0A3L7J6X8</accession>
<dbReference type="Gene3D" id="3.50.50.60">
    <property type="entry name" value="FAD/NAD(P)-binding domain"/>
    <property type="match status" value="1"/>
</dbReference>
<dbReference type="InterPro" id="IPR006076">
    <property type="entry name" value="FAD-dep_OxRdtase"/>
</dbReference>
<proteinExistence type="predicted"/>
<feature type="domain" description="FAD dependent oxidoreductase" evidence="2">
    <location>
        <begin position="4"/>
        <end position="343"/>
    </location>
</feature>
<dbReference type="Pfam" id="PF01266">
    <property type="entry name" value="DAO"/>
    <property type="match status" value="1"/>
</dbReference>
<dbReference type="Proteomes" id="UP000281094">
    <property type="component" value="Unassembled WGS sequence"/>
</dbReference>
<evidence type="ECO:0000313" key="4">
    <source>
        <dbReference type="Proteomes" id="UP000281094"/>
    </source>
</evidence>
<dbReference type="Gene3D" id="3.30.9.10">
    <property type="entry name" value="D-Amino Acid Oxidase, subunit A, domain 2"/>
    <property type="match status" value="1"/>
</dbReference>
<comment type="caution">
    <text evidence="3">The sequence shown here is derived from an EMBL/GenBank/DDBJ whole genome shotgun (WGS) entry which is preliminary data.</text>
</comment>
<protein>
    <submittedName>
        <fullName evidence="3">FAD-binding oxidoreductase</fullName>
    </submittedName>
</protein>
<name>A0A3L7J6X8_9HYPH</name>
<dbReference type="RefSeq" id="WP_121646618.1">
    <property type="nucleotide sequence ID" value="NZ_RCWN01000002.1"/>
</dbReference>
<keyword evidence="4" id="KW-1185">Reference proteome</keyword>
<dbReference type="PANTHER" id="PTHR13847">
    <property type="entry name" value="SARCOSINE DEHYDROGENASE-RELATED"/>
    <property type="match status" value="1"/>
</dbReference>
<evidence type="ECO:0000256" key="1">
    <source>
        <dbReference type="ARBA" id="ARBA00023002"/>
    </source>
</evidence>
<dbReference type="SUPFAM" id="SSF54373">
    <property type="entry name" value="FAD-linked reductases, C-terminal domain"/>
    <property type="match status" value="1"/>
</dbReference>